<sequence>MDVDIVPMELCHIDSVVKISEESFPVSWSKESYINEVKNPLAHYLVAILNNKIVGFIGVWIVIGEANITNIAVSKDFRGHGIANLLMDTALNLCKKNNVIDINLEVRASNIKAQNLYKKFGFIEEGIRKKYYEDNKEDAILMWIHNL</sequence>
<dbReference type="EC" id="2.3.1.266" evidence="3"/>
<proteinExistence type="inferred from homology"/>
<evidence type="ECO:0000259" key="4">
    <source>
        <dbReference type="PROSITE" id="PS51186"/>
    </source>
</evidence>
<keyword evidence="3" id="KW-0963">Cytoplasm</keyword>
<dbReference type="Pfam" id="PF00583">
    <property type="entry name" value="Acetyltransf_1"/>
    <property type="match status" value="1"/>
</dbReference>
<dbReference type="InterPro" id="IPR016181">
    <property type="entry name" value="Acyl_CoA_acyltransferase"/>
</dbReference>
<keyword evidence="2" id="KW-0012">Acyltransferase</keyword>
<dbReference type="Proteomes" id="UP000095488">
    <property type="component" value="Unassembled WGS sequence"/>
</dbReference>
<dbReference type="PANTHER" id="PTHR42919">
    <property type="entry name" value="N-ALPHA-ACETYLTRANSFERASE"/>
    <property type="match status" value="1"/>
</dbReference>
<feature type="domain" description="N-acetyltransferase" evidence="4">
    <location>
        <begin position="3"/>
        <end position="147"/>
    </location>
</feature>
<dbReference type="SUPFAM" id="SSF55729">
    <property type="entry name" value="Acyl-CoA N-acyltransferases (Nat)"/>
    <property type="match status" value="1"/>
</dbReference>
<evidence type="ECO:0000313" key="5">
    <source>
        <dbReference type="EMBL" id="CUO03376.1"/>
    </source>
</evidence>
<evidence type="ECO:0000256" key="1">
    <source>
        <dbReference type="ARBA" id="ARBA00022679"/>
    </source>
</evidence>
<reference evidence="5 6" key="1">
    <citation type="submission" date="2015-09" db="EMBL/GenBank/DDBJ databases">
        <authorList>
            <consortium name="Pathogen Informatics"/>
        </authorList>
    </citation>
    <scope>NUCLEOTIDE SEQUENCE [LARGE SCALE GENOMIC DNA]</scope>
    <source>
        <strain evidence="5 6">2789STDY5834858</strain>
    </source>
</reference>
<evidence type="ECO:0000256" key="3">
    <source>
        <dbReference type="RuleBase" id="RU363094"/>
    </source>
</evidence>
<dbReference type="InterPro" id="IPR000182">
    <property type="entry name" value="GNAT_dom"/>
</dbReference>
<dbReference type="Gene3D" id="3.40.630.30">
    <property type="match status" value="1"/>
</dbReference>
<evidence type="ECO:0000256" key="2">
    <source>
        <dbReference type="ARBA" id="ARBA00023315"/>
    </source>
</evidence>
<comment type="subcellular location">
    <subcellularLocation>
        <location evidence="3">Cytoplasm</location>
    </subcellularLocation>
</comment>
<dbReference type="EMBL" id="CYZR01000005">
    <property type="protein sequence ID" value="CUO03376.1"/>
    <property type="molecule type" value="Genomic_DNA"/>
</dbReference>
<comment type="function">
    <text evidence="3">Acetylates the N-terminal alanine of ribosomal protein bS18.</text>
</comment>
<protein>
    <recommendedName>
        <fullName evidence="3">[Ribosomal protein bS18]-alanine N-acetyltransferase</fullName>
        <ecNumber evidence="3">2.3.1.266</ecNumber>
    </recommendedName>
</protein>
<comment type="similarity">
    <text evidence="3">Belongs to the acetyltransferase family. RimI subfamily.</text>
</comment>
<keyword evidence="1" id="KW-0808">Transferase</keyword>
<keyword evidence="6" id="KW-1185">Reference proteome</keyword>
<dbReference type="InterPro" id="IPR051556">
    <property type="entry name" value="N-term/lysine_N-AcTrnsfr"/>
</dbReference>
<dbReference type="PANTHER" id="PTHR42919:SF8">
    <property type="entry name" value="N-ALPHA-ACETYLTRANSFERASE 50"/>
    <property type="match status" value="1"/>
</dbReference>
<name>A0ABM9UR88_SARVE</name>
<dbReference type="InterPro" id="IPR006464">
    <property type="entry name" value="AcTrfase_RimI/Ard1"/>
</dbReference>
<accession>A0ABM9UR88</accession>
<organism evidence="5 6">
    <name type="scientific">Sarcina ventriculi</name>
    <name type="common">Clostridium ventriculi</name>
    <dbReference type="NCBI Taxonomy" id="1267"/>
    <lineage>
        <taxon>Bacteria</taxon>
        <taxon>Bacillati</taxon>
        <taxon>Bacillota</taxon>
        <taxon>Clostridia</taxon>
        <taxon>Eubacteriales</taxon>
        <taxon>Clostridiaceae</taxon>
        <taxon>Sarcina</taxon>
    </lineage>
</organism>
<dbReference type="CDD" id="cd04301">
    <property type="entry name" value="NAT_SF"/>
    <property type="match status" value="1"/>
</dbReference>
<dbReference type="NCBIfam" id="TIGR01575">
    <property type="entry name" value="rimI"/>
    <property type="match status" value="1"/>
</dbReference>
<comment type="catalytic activity">
    <reaction evidence="3">
        <text>N-terminal L-alanyl-[ribosomal protein bS18] + acetyl-CoA = N-terminal N(alpha)-acetyl-L-alanyl-[ribosomal protein bS18] + CoA + H(+)</text>
        <dbReference type="Rhea" id="RHEA:43756"/>
        <dbReference type="Rhea" id="RHEA-COMP:10676"/>
        <dbReference type="Rhea" id="RHEA-COMP:10677"/>
        <dbReference type="ChEBI" id="CHEBI:15378"/>
        <dbReference type="ChEBI" id="CHEBI:57287"/>
        <dbReference type="ChEBI" id="CHEBI:57288"/>
        <dbReference type="ChEBI" id="CHEBI:64718"/>
        <dbReference type="ChEBI" id="CHEBI:83683"/>
        <dbReference type="EC" id="2.3.1.266"/>
    </reaction>
</comment>
<comment type="caution">
    <text evidence="5">The sequence shown here is derived from an EMBL/GenBank/DDBJ whole genome shotgun (WGS) entry which is preliminary data.</text>
</comment>
<evidence type="ECO:0000313" key="6">
    <source>
        <dbReference type="Proteomes" id="UP000095488"/>
    </source>
</evidence>
<dbReference type="PROSITE" id="PS51186">
    <property type="entry name" value="GNAT"/>
    <property type="match status" value="1"/>
</dbReference>
<gene>
    <name evidence="5" type="ORF">ERS852473_01723</name>
</gene>